<keyword evidence="2 6" id="KW-0812">Transmembrane</keyword>
<dbReference type="OrthoDB" id="262547at2759"/>
<evidence type="ECO:0000256" key="3">
    <source>
        <dbReference type="ARBA" id="ARBA00022989"/>
    </source>
</evidence>
<evidence type="ECO:0000256" key="4">
    <source>
        <dbReference type="ARBA" id="ARBA00023136"/>
    </source>
</evidence>
<dbReference type="InterPro" id="IPR003689">
    <property type="entry name" value="ZIP"/>
</dbReference>
<evidence type="ECO:0000256" key="1">
    <source>
        <dbReference type="ARBA" id="ARBA00004141"/>
    </source>
</evidence>
<keyword evidence="3 6" id="KW-1133">Transmembrane helix</keyword>
<comment type="subcellular location">
    <subcellularLocation>
        <location evidence="1">Membrane</location>
        <topology evidence="1">Multi-pass membrane protein</topology>
    </subcellularLocation>
</comment>
<accession>A0A0J9X3N9</accession>
<organism evidence="7 8">
    <name type="scientific">Geotrichum candidum</name>
    <name type="common">Oospora lactis</name>
    <name type="synonym">Dipodascus geotrichum</name>
    <dbReference type="NCBI Taxonomy" id="1173061"/>
    <lineage>
        <taxon>Eukaryota</taxon>
        <taxon>Fungi</taxon>
        <taxon>Dikarya</taxon>
        <taxon>Ascomycota</taxon>
        <taxon>Saccharomycotina</taxon>
        <taxon>Dipodascomycetes</taxon>
        <taxon>Dipodascales</taxon>
        <taxon>Dipodascaceae</taxon>
        <taxon>Geotrichum</taxon>
    </lineage>
</organism>
<keyword evidence="8" id="KW-1185">Reference proteome</keyword>
<dbReference type="STRING" id="1173061.A0A0J9X3N9"/>
<dbReference type="PANTHER" id="PTHR11040">
    <property type="entry name" value="ZINC/IRON TRANSPORTER"/>
    <property type="match status" value="1"/>
</dbReference>
<feature type="compositionally biased region" description="Basic and acidic residues" evidence="5">
    <location>
        <begin position="169"/>
        <end position="183"/>
    </location>
</feature>
<keyword evidence="4 6" id="KW-0472">Membrane</keyword>
<name>A0A0J9X3N9_GEOCN</name>
<dbReference type="PANTHER" id="PTHR11040:SF210">
    <property type="entry name" value="ZINC-REGULATED TRANSPORTER 3"/>
    <property type="match status" value="1"/>
</dbReference>
<feature type="transmembrane region" description="Helical" evidence="6">
    <location>
        <begin position="53"/>
        <end position="75"/>
    </location>
</feature>
<protein>
    <submittedName>
        <fullName evidence="7">Similar to Saccharomyces cerevisiae YKL175W ZRT3 Vacuolar membrane zinc transporter</fullName>
    </submittedName>
</protein>
<comment type="caution">
    <text evidence="7">The sequence shown here is derived from an EMBL/GenBank/DDBJ whole genome shotgun (WGS) entry which is preliminary data.</text>
</comment>
<feature type="transmembrane region" description="Helical" evidence="6">
    <location>
        <begin position="95"/>
        <end position="117"/>
    </location>
</feature>
<feature type="region of interest" description="Disordered" evidence="5">
    <location>
        <begin position="167"/>
        <end position="188"/>
    </location>
</feature>
<evidence type="ECO:0000313" key="7">
    <source>
        <dbReference type="EMBL" id="CDO52048.1"/>
    </source>
</evidence>
<feature type="transmembrane region" description="Helical" evidence="6">
    <location>
        <begin position="425"/>
        <end position="449"/>
    </location>
</feature>
<feature type="transmembrane region" description="Helical" evidence="6">
    <location>
        <begin position="469"/>
        <end position="490"/>
    </location>
</feature>
<feature type="transmembrane region" description="Helical" evidence="6">
    <location>
        <begin position="502"/>
        <end position="520"/>
    </location>
</feature>
<feature type="transmembrane region" description="Helical" evidence="6">
    <location>
        <begin position="12"/>
        <end position="41"/>
    </location>
</feature>
<feature type="transmembrane region" description="Helical" evidence="6">
    <location>
        <begin position="396"/>
        <end position="418"/>
    </location>
</feature>
<sequence>MIDYSQFSNDIAGLILCLASSVACVLGSLIITLDVVWRWFFPQSTFDLNNNQFFLVCSLSLSAGVLLFTSLYKLLPQGLDYFNKSELFENSPGTAQALLISTYILGVAICAAINAVIHALTSKSIVHCAHDGNPSEHISNESLTEDSITHKHSHTFKYPTYDSTSSDLSRYDGTHESPIDRTSEANISNENMPLLAESYHAYDPETTDDHTHNNTQDHSVHRKRSIMDMTQWTLRGKRYIGKCMGYGNVEDCCGVCGNPEGDGADPNSIIDYIEPETMVHRHIHFNNPNQSKAAVPGTTCSHEHVHSCSTPRELHHIHSHEGSILETENHTNYDQDEEANVGKDDNESEVHHHHVSTRYSHLFSIGLQTAFAISVHKIPEGFLMFATSHADRTLGFSVFLALAVHNVSEGFTIAFPLFLALQSRVLAITSAFVLGGLSQPLGALLAWGLFSSGLLPGNDDSINNGKTPFVFGLIVSITAGFLSIIGLQMYGTAISFGGNQTTTMSFAFLGIAIIGLSSSLSSH</sequence>
<evidence type="ECO:0000256" key="6">
    <source>
        <dbReference type="SAM" id="Phobius"/>
    </source>
</evidence>
<proteinExistence type="predicted"/>
<dbReference type="EMBL" id="CCBN010000002">
    <property type="protein sequence ID" value="CDO52048.1"/>
    <property type="molecule type" value="Genomic_DNA"/>
</dbReference>
<dbReference type="GO" id="GO:0005385">
    <property type="term" value="F:zinc ion transmembrane transporter activity"/>
    <property type="evidence" value="ECO:0007669"/>
    <property type="project" value="TreeGrafter"/>
</dbReference>
<gene>
    <name evidence="7" type="ORF">BN980_GECA02s05114g</name>
</gene>
<reference evidence="7" key="1">
    <citation type="submission" date="2014-03" db="EMBL/GenBank/DDBJ databases">
        <authorList>
            <person name="Casaregola S."/>
        </authorList>
    </citation>
    <scope>NUCLEOTIDE SEQUENCE [LARGE SCALE GENOMIC DNA]</scope>
    <source>
        <strain evidence="7">CLIB 918</strain>
    </source>
</reference>
<dbReference type="AlphaFoldDB" id="A0A0J9X3N9"/>
<dbReference type="GO" id="GO:0016020">
    <property type="term" value="C:membrane"/>
    <property type="evidence" value="ECO:0007669"/>
    <property type="project" value="UniProtKB-SubCell"/>
</dbReference>
<feature type="region of interest" description="Disordered" evidence="5">
    <location>
        <begin position="203"/>
        <end position="223"/>
    </location>
</feature>
<feature type="compositionally biased region" description="Basic and acidic residues" evidence="5">
    <location>
        <begin position="203"/>
        <end position="212"/>
    </location>
</feature>
<evidence type="ECO:0000256" key="2">
    <source>
        <dbReference type="ARBA" id="ARBA00022692"/>
    </source>
</evidence>
<dbReference type="Pfam" id="PF02535">
    <property type="entry name" value="Zip"/>
    <property type="match status" value="1"/>
</dbReference>
<evidence type="ECO:0000256" key="5">
    <source>
        <dbReference type="SAM" id="MobiDB-lite"/>
    </source>
</evidence>
<evidence type="ECO:0000313" key="8">
    <source>
        <dbReference type="Proteomes" id="UP000242525"/>
    </source>
</evidence>
<dbReference type="Proteomes" id="UP000242525">
    <property type="component" value="Unassembled WGS sequence"/>
</dbReference>